<dbReference type="InterPro" id="IPR001789">
    <property type="entry name" value="Sig_transdc_resp-reg_receiver"/>
</dbReference>
<proteinExistence type="inferred from homology"/>
<comment type="domain">
    <text evidence="6">Contains a C-terminal catalytic domain, and an N-terminal region which modulates catalytic activity.</text>
</comment>
<organism evidence="11 12">
    <name type="scientific">Alkaliphilus peptidifermentans DSM 18978</name>
    <dbReference type="NCBI Taxonomy" id="1120976"/>
    <lineage>
        <taxon>Bacteria</taxon>
        <taxon>Bacillati</taxon>
        <taxon>Bacillota</taxon>
        <taxon>Clostridia</taxon>
        <taxon>Peptostreptococcales</taxon>
        <taxon>Natronincolaceae</taxon>
        <taxon>Alkaliphilus</taxon>
    </lineage>
</organism>
<dbReference type="GO" id="GO:0005737">
    <property type="term" value="C:cytoplasm"/>
    <property type="evidence" value="ECO:0007669"/>
    <property type="project" value="UniProtKB-SubCell"/>
</dbReference>
<evidence type="ECO:0000259" key="9">
    <source>
        <dbReference type="PROSITE" id="PS50110"/>
    </source>
</evidence>
<name>A0A1G5DFZ5_9FIRM</name>
<keyword evidence="2 6" id="KW-0145">Chemotaxis</keyword>
<evidence type="ECO:0000256" key="8">
    <source>
        <dbReference type="PROSITE-ProRule" id="PRU00169"/>
    </source>
</evidence>
<evidence type="ECO:0000313" key="11">
    <source>
        <dbReference type="EMBL" id="SCY13467.1"/>
    </source>
</evidence>
<dbReference type="GO" id="GO:0000156">
    <property type="term" value="F:phosphorelay response regulator activity"/>
    <property type="evidence" value="ECO:0007669"/>
    <property type="project" value="InterPro"/>
</dbReference>
<dbReference type="SUPFAM" id="SSF52172">
    <property type="entry name" value="CheY-like"/>
    <property type="match status" value="1"/>
</dbReference>
<dbReference type="NCBIfam" id="NF001965">
    <property type="entry name" value="PRK00742.1"/>
    <property type="match status" value="1"/>
</dbReference>
<feature type="active site" evidence="6 7">
    <location>
        <position position="202"/>
    </location>
</feature>
<feature type="modified residue" description="4-aspartylphosphate" evidence="6 8">
    <location>
        <position position="60"/>
    </location>
</feature>
<feature type="active site" evidence="6 7">
    <location>
        <position position="298"/>
    </location>
</feature>
<comment type="catalytic activity">
    <reaction evidence="5 6">
        <text>[protein]-L-glutamate 5-O-methyl ester + H2O = L-glutamyl-[protein] + methanol + H(+)</text>
        <dbReference type="Rhea" id="RHEA:23236"/>
        <dbReference type="Rhea" id="RHEA-COMP:10208"/>
        <dbReference type="Rhea" id="RHEA-COMP:10311"/>
        <dbReference type="ChEBI" id="CHEBI:15377"/>
        <dbReference type="ChEBI" id="CHEBI:15378"/>
        <dbReference type="ChEBI" id="CHEBI:17790"/>
        <dbReference type="ChEBI" id="CHEBI:29973"/>
        <dbReference type="ChEBI" id="CHEBI:82795"/>
        <dbReference type="EC" id="3.1.1.61"/>
    </reaction>
</comment>
<dbReference type="PIRSF" id="PIRSF000876">
    <property type="entry name" value="RR_chemtxs_CheB"/>
    <property type="match status" value="1"/>
</dbReference>
<dbReference type="GO" id="GO:0050568">
    <property type="term" value="F:protein-glutamine glutaminase activity"/>
    <property type="evidence" value="ECO:0007669"/>
    <property type="project" value="UniProtKB-UniRule"/>
</dbReference>
<dbReference type="Gene3D" id="3.40.50.2300">
    <property type="match status" value="1"/>
</dbReference>
<dbReference type="Pfam" id="PF01339">
    <property type="entry name" value="CheB_methylest"/>
    <property type="match status" value="1"/>
</dbReference>
<dbReference type="PANTHER" id="PTHR42872">
    <property type="entry name" value="PROTEIN-GLUTAMATE METHYLESTERASE/PROTEIN-GLUTAMINE GLUTAMINASE"/>
    <property type="match status" value="1"/>
</dbReference>
<dbReference type="AlphaFoldDB" id="A0A1G5DFZ5"/>
<feature type="active site" evidence="6 7">
    <location>
        <position position="175"/>
    </location>
</feature>
<feature type="domain" description="Response regulatory" evidence="9">
    <location>
        <begin position="9"/>
        <end position="126"/>
    </location>
</feature>
<evidence type="ECO:0000256" key="7">
    <source>
        <dbReference type="PROSITE-ProRule" id="PRU00050"/>
    </source>
</evidence>
<evidence type="ECO:0000259" key="10">
    <source>
        <dbReference type="PROSITE" id="PS50122"/>
    </source>
</evidence>
<dbReference type="InterPro" id="IPR000673">
    <property type="entry name" value="Sig_transdc_resp-reg_Me-estase"/>
</dbReference>
<accession>A0A1G5DFZ5</accession>
<evidence type="ECO:0000256" key="6">
    <source>
        <dbReference type="HAMAP-Rule" id="MF_00099"/>
    </source>
</evidence>
<reference evidence="11 12" key="1">
    <citation type="submission" date="2016-10" db="EMBL/GenBank/DDBJ databases">
        <authorList>
            <person name="de Groot N.N."/>
        </authorList>
    </citation>
    <scope>NUCLEOTIDE SEQUENCE [LARGE SCALE GENOMIC DNA]</scope>
    <source>
        <strain evidence="11 12">DSM 18978</strain>
    </source>
</reference>
<dbReference type="EC" id="3.5.1.44" evidence="6"/>
<dbReference type="NCBIfam" id="NF009206">
    <property type="entry name" value="PRK12555.1"/>
    <property type="match status" value="1"/>
</dbReference>
<dbReference type="HAMAP" id="MF_00099">
    <property type="entry name" value="CheB_chemtxs"/>
    <property type="match status" value="1"/>
</dbReference>
<dbReference type="CDD" id="cd17541">
    <property type="entry name" value="REC_CheB-like"/>
    <property type="match status" value="1"/>
</dbReference>
<comment type="PTM">
    <text evidence="6">Phosphorylated by CheA. Phosphorylation of the N-terminal regulatory domain activates the methylesterase activity.</text>
</comment>
<dbReference type="EMBL" id="FMUS01000004">
    <property type="protein sequence ID" value="SCY13467.1"/>
    <property type="molecule type" value="Genomic_DNA"/>
</dbReference>
<dbReference type="EC" id="3.1.1.61" evidence="6"/>
<dbReference type="Proteomes" id="UP000198636">
    <property type="component" value="Unassembled WGS sequence"/>
</dbReference>
<dbReference type="Gene3D" id="3.40.50.180">
    <property type="entry name" value="Methylesterase CheB, C-terminal domain"/>
    <property type="match status" value="1"/>
</dbReference>
<evidence type="ECO:0000256" key="4">
    <source>
        <dbReference type="ARBA" id="ARBA00024867"/>
    </source>
</evidence>
<dbReference type="SMART" id="SM00448">
    <property type="entry name" value="REC"/>
    <property type="match status" value="1"/>
</dbReference>
<comment type="function">
    <text evidence="6">Involved in chemotaxis. Part of a chemotaxis signal transduction system that modulates chemotaxis in response to various stimuli. Catalyzes the demethylation of specific methylglutamate residues introduced into the chemoreceptors (methyl-accepting chemotaxis proteins or MCP) by CheR. Also mediates the irreversible deamidation of specific glutamine residues to glutamic acid.</text>
</comment>
<keyword evidence="6 8" id="KW-0597">Phosphoprotein</keyword>
<dbReference type="InterPro" id="IPR011006">
    <property type="entry name" value="CheY-like_superfamily"/>
</dbReference>
<dbReference type="GO" id="GO:0008984">
    <property type="term" value="F:protein-glutamate methylesterase activity"/>
    <property type="evidence" value="ECO:0007669"/>
    <property type="project" value="UniProtKB-UniRule"/>
</dbReference>
<protein>
    <recommendedName>
        <fullName evidence="6">Protein-glutamate methylesterase/protein-glutamine glutaminase</fullName>
        <ecNumber evidence="6">3.1.1.61</ecNumber>
        <ecNumber evidence="6">3.5.1.44</ecNumber>
    </recommendedName>
</protein>
<dbReference type="PROSITE" id="PS50110">
    <property type="entry name" value="RESPONSE_REGULATORY"/>
    <property type="match status" value="1"/>
</dbReference>
<dbReference type="RefSeq" id="WP_091540436.1">
    <property type="nucleotide sequence ID" value="NZ_FMUS01000004.1"/>
</dbReference>
<evidence type="ECO:0000256" key="5">
    <source>
        <dbReference type="ARBA" id="ARBA00048267"/>
    </source>
</evidence>
<dbReference type="SUPFAM" id="SSF52738">
    <property type="entry name" value="Methylesterase CheB, C-terminal domain"/>
    <property type="match status" value="1"/>
</dbReference>
<keyword evidence="12" id="KW-1185">Reference proteome</keyword>
<comment type="similarity">
    <text evidence="6">Belongs to the CheB family.</text>
</comment>
<sequence>MTHSKDLIKVLIVDDSAFMRKILTDIINSDPNLMVVGFARNGNEAIEKRKSLQPDIITMDVEMPIMNGIEALKFIMKNNPLPVVMLSSLTADGAEATMTALDLGAVDFIQKPSSVFHINAEEMKWELTDKIKAAAKAKILKKFTDEGIISESIIYKIGTRRKSSSKNRIITIGTSTGGPKALQAVIPLLPADIPASILIVQHMPPGFTRSLAERLDTISQITVKEAENGEKILPGVAYVAPGDQHLEIEKRVNECYIRLSNSDPVSGHRPSVDVMFNSVAELQQEKVLAVIMTGMGSDGAMGLKELKDRKNAPVIAQDEESCVVYGMPKSAVKIGVVDEIVPLNKIANAILNRLEVL</sequence>
<dbReference type="STRING" id="1120976.SAMN03080606_00894"/>
<comment type="function">
    <text evidence="4">May play the central regulatory role in sporulation. It may be an element of the effector pathway responsible for the activation of sporulation genes in response to nutritional stress. Spo0A may act in concert with spo0H (a sigma factor) to control the expression of some genes that are critical to the sporulation process.</text>
</comment>
<keyword evidence="1 6" id="KW-0963">Cytoplasm</keyword>
<keyword evidence="3 6" id="KW-0378">Hydrolase</keyword>
<evidence type="ECO:0000256" key="1">
    <source>
        <dbReference type="ARBA" id="ARBA00022490"/>
    </source>
</evidence>
<dbReference type="Pfam" id="PF00072">
    <property type="entry name" value="Response_reg"/>
    <property type="match status" value="1"/>
</dbReference>
<dbReference type="InterPro" id="IPR008248">
    <property type="entry name" value="CheB-like"/>
</dbReference>
<dbReference type="OrthoDB" id="9793421at2"/>
<dbReference type="PANTHER" id="PTHR42872:SF6">
    <property type="entry name" value="PROTEIN-GLUTAMATE METHYLESTERASE_PROTEIN-GLUTAMINE GLUTAMINASE"/>
    <property type="match status" value="1"/>
</dbReference>
<comment type="catalytic activity">
    <reaction evidence="6">
        <text>L-glutaminyl-[protein] + H2O = L-glutamyl-[protein] + NH4(+)</text>
        <dbReference type="Rhea" id="RHEA:16441"/>
        <dbReference type="Rhea" id="RHEA-COMP:10207"/>
        <dbReference type="Rhea" id="RHEA-COMP:10208"/>
        <dbReference type="ChEBI" id="CHEBI:15377"/>
        <dbReference type="ChEBI" id="CHEBI:28938"/>
        <dbReference type="ChEBI" id="CHEBI:29973"/>
        <dbReference type="ChEBI" id="CHEBI:30011"/>
        <dbReference type="EC" id="3.5.1.44"/>
    </reaction>
</comment>
<dbReference type="CDD" id="cd16432">
    <property type="entry name" value="CheB_Rec"/>
    <property type="match status" value="1"/>
</dbReference>
<dbReference type="InterPro" id="IPR035909">
    <property type="entry name" value="CheB_C"/>
</dbReference>
<feature type="domain" description="CheB-type methylesterase" evidence="10">
    <location>
        <begin position="163"/>
        <end position="357"/>
    </location>
</feature>
<comment type="subcellular location">
    <subcellularLocation>
        <location evidence="6">Cytoplasm</location>
    </subcellularLocation>
</comment>
<dbReference type="PROSITE" id="PS50122">
    <property type="entry name" value="CHEB"/>
    <property type="match status" value="1"/>
</dbReference>
<evidence type="ECO:0000256" key="3">
    <source>
        <dbReference type="ARBA" id="ARBA00022801"/>
    </source>
</evidence>
<evidence type="ECO:0000256" key="2">
    <source>
        <dbReference type="ARBA" id="ARBA00022500"/>
    </source>
</evidence>
<gene>
    <name evidence="6" type="primary">cheB</name>
    <name evidence="11" type="ORF">SAMN03080606_00894</name>
</gene>
<dbReference type="GO" id="GO:0006935">
    <property type="term" value="P:chemotaxis"/>
    <property type="evidence" value="ECO:0007669"/>
    <property type="project" value="UniProtKB-UniRule"/>
</dbReference>
<evidence type="ECO:0000313" key="12">
    <source>
        <dbReference type="Proteomes" id="UP000198636"/>
    </source>
</evidence>